<reference evidence="1" key="1">
    <citation type="submission" date="2021-08" db="EMBL/GenBank/DDBJ databases">
        <authorList>
            <person name="Misof B."/>
            <person name="Oliver O."/>
            <person name="Podsiadlowski L."/>
            <person name="Donath A."/>
            <person name="Peters R."/>
            <person name="Mayer C."/>
            <person name="Rust J."/>
            <person name="Gunkel S."/>
            <person name="Lesny P."/>
            <person name="Martin S."/>
            <person name="Oeyen J.P."/>
            <person name="Petersen M."/>
            <person name="Panagiotis P."/>
            <person name="Wilbrandt J."/>
            <person name="Tanja T."/>
        </authorList>
    </citation>
    <scope>NUCLEOTIDE SEQUENCE</scope>
    <source>
        <strain evidence="1">GBR_01_08_01A</strain>
        <tissue evidence="1">Thorax + abdomen</tissue>
    </source>
</reference>
<organism evidence="1 2">
    <name type="scientific">Odynerus spinipes</name>
    <dbReference type="NCBI Taxonomy" id="1348599"/>
    <lineage>
        <taxon>Eukaryota</taxon>
        <taxon>Metazoa</taxon>
        <taxon>Ecdysozoa</taxon>
        <taxon>Arthropoda</taxon>
        <taxon>Hexapoda</taxon>
        <taxon>Insecta</taxon>
        <taxon>Pterygota</taxon>
        <taxon>Neoptera</taxon>
        <taxon>Endopterygota</taxon>
        <taxon>Hymenoptera</taxon>
        <taxon>Apocrita</taxon>
        <taxon>Aculeata</taxon>
        <taxon>Vespoidea</taxon>
        <taxon>Vespidae</taxon>
        <taxon>Eumeninae</taxon>
        <taxon>Odynerus</taxon>
    </lineage>
</organism>
<evidence type="ECO:0000313" key="1">
    <source>
        <dbReference type="EMBL" id="KAK2575025.1"/>
    </source>
</evidence>
<dbReference type="EMBL" id="JAIFRP010004521">
    <property type="protein sequence ID" value="KAK2575025.1"/>
    <property type="molecule type" value="Genomic_DNA"/>
</dbReference>
<gene>
    <name evidence="1" type="ORF">KPH14_008770</name>
</gene>
<sequence length="95" mass="10589">MYTIQARESTSITPQMIRDAVEVLQMRKLFVNTALIADHLKRNYPIEHTALEVELIPKLKCAVKVGLIVKCGNDAFCIPTLLQDANATETTLSAF</sequence>
<protein>
    <submittedName>
        <fullName evidence="1">Uncharacterized protein</fullName>
    </submittedName>
</protein>
<keyword evidence="2" id="KW-1185">Reference proteome</keyword>
<evidence type="ECO:0000313" key="2">
    <source>
        <dbReference type="Proteomes" id="UP001258017"/>
    </source>
</evidence>
<accession>A0AAD9R8H5</accession>
<dbReference type="Proteomes" id="UP001258017">
    <property type="component" value="Unassembled WGS sequence"/>
</dbReference>
<reference evidence="1" key="2">
    <citation type="journal article" date="2023" name="Commun. Biol.">
        <title>Intrasexual cuticular hydrocarbon dimorphism in a wasp sheds light on hydrocarbon biosynthesis genes in Hymenoptera.</title>
        <authorList>
            <person name="Moris V.C."/>
            <person name="Podsiadlowski L."/>
            <person name="Martin S."/>
            <person name="Oeyen J.P."/>
            <person name="Donath A."/>
            <person name="Petersen M."/>
            <person name="Wilbrandt J."/>
            <person name="Misof B."/>
            <person name="Liedtke D."/>
            <person name="Thamm M."/>
            <person name="Scheiner R."/>
            <person name="Schmitt T."/>
            <person name="Niehuis O."/>
        </authorList>
    </citation>
    <scope>NUCLEOTIDE SEQUENCE</scope>
    <source>
        <strain evidence="1">GBR_01_08_01A</strain>
    </source>
</reference>
<proteinExistence type="predicted"/>
<dbReference type="AlphaFoldDB" id="A0AAD9R8H5"/>
<comment type="caution">
    <text evidence="1">The sequence shown here is derived from an EMBL/GenBank/DDBJ whole genome shotgun (WGS) entry which is preliminary data.</text>
</comment>
<name>A0AAD9R8H5_9HYME</name>